<keyword evidence="3" id="KW-1185">Reference proteome</keyword>
<dbReference type="SMART" id="SM00974">
    <property type="entry name" value="T5orf172"/>
    <property type="match status" value="1"/>
</dbReference>
<feature type="domain" description="Bacteriophage T5 Orf172 DNA-binding" evidence="1">
    <location>
        <begin position="15"/>
        <end position="95"/>
    </location>
</feature>
<organism evidence="2 3">
    <name type="scientific">Methylomonas subterranea</name>
    <dbReference type="NCBI Taxonomy" id="2952225"/>
    <lineage>
        <taxon>Bacteria</taxon>
        <taxon>Pseudomonadati</taxon>
        <taxon>Pseudomonadota</taxon>
        <taxon>Gammaproteobacteria</taxon>
        <taxon>Methylococcales</taxon>
        <taxon>Methylococcaceae</taxon>
        <taxon>Methylomonas</taxon>
    </lineage>
</organism>
<dbReference type="RefSeq" id="WP_256602357.1">
    <property type="nucleotide sequence ID" value="NZ_JANIBJ010000017.1"/>
</dbReference>
<dbReference type="InterPro" id="IPR018306">
    <property type="entry name" value="Phage_T5_Orf172_DNA-bd"/>
</dbReference>
<reference evidence="2 3" key="1">
    <citation type="submission" date="2022-07" db="EMBL/GenBank/DDBJ databases">
        <title>Methylomonas rivi sp. nov., Methylomonas rosea sp. nov., Methylomonas aureus sp. nov. and Methylomonas subterranea sp. nov., four novel methanotrophs isolated from a freshwater creek and the deep terrestrial subsurface.</title>
        <authorList>
            <person name="Abin C."/>
            <person name="Sankaranarayanan K."/>
            <person name="Garner C."/>
            <person name="Sindelar R."/>
            <person name="Kotary K."/>
            <person name="Garner R."/>
            <person name="Barclay S."/>
            <person name="Lawson P."/>
            <person name="Krumholz L."/>
        </authorList>
    </citation>
    <scope>NUCLEOTIDE SEQUENCE [LARGE SCALE GENOMIC DNA]</scope>
    <source>
        <strain evidence="2 3">SURF-2</strain>
    </source>
</reference>
<sequence>MAENESQIVYVLTNPAMPGLVKIGKTTQVEVESRMKQLYGTGVPVPFDCTFACQVKNATEVEEALHLAFGMHRINPNREFFKIEAERVIAILKLLKVDEITSQVEQTIESDISEADKQSAQTLKQAKRPRMNFHQLGILNGSILISKDGKHQAEVVDEKKVLFNEEICSLTAATRKLLSLPDDYPLQPSPHWTFNGRTIKELYEDFHSNNDEDE</sequence>
<proteinExistence type="predicted"/>
<protein>
    <submittedName>
        <fullName evidence="2">GIY-YIG nuclease family protein</fullName>
    </submittedName>
</protein>
<gene>
    <name evidence="2" type="ORF">NP590_10635</name>
</gene>
<evidence type="ECO:0000259" key="1">
    <source>
        <dbReference type="SMART" id="SM00974"/>
    </source>
</evidence>
<dbReference type="EMBL" id="JANIBJ010000017">
    <property type="protein sequence ID" value="MCQ8104561.1"/>
    <property type="molecule type" value="Genomic_DNA"/>
</dbReference>
<accession>A0ABT1TGH3</accession>
<name>A0ABT1TGH3_9GAMM</name>
<evidence type="ECO:0000313" key="3">
    <source>
        <dbReference type="Proteomes" id="UP001524499"/>
    </source>
</evidence>
<comment type="caution">
    <text evidence="2">The sequence shown here is derived from an EMBL/GenBank/DDBJ whole genome shotgun (WGS) entry which is preliminary data.</text>
</comment>
<dbReference type="Pfam" id="PF10544">
    <property type="entry name" value="T5orf172"/>
    <property type="match status" value="1"/>
</dbReference>
<evidence type="ECO:0000313" key="2">
    <source>
        <dbReference type="EMBL" id="MCQ8104561.1"/>
    </source>
</evidence>
<dbReference type="Proteomes" id="UP001524499">
    <property type="component" value="Unassembled WGS sequence"/>
</dbReference>